<proteinExistence type="predicted"/>
<dbReference type="InterPro" id="IPR010730">
    <property type="entry name" value="HET"/>
</dbReference>
<dbReference type="OrthoDB" id="674604at2759"/>
<feature type="domain" description="Heterokaryon incompatibility" evidence="1">
    <location>
        <begin position="29"/>
        <end position="85"/>
    </location>
</feature>
<dbReference type="KEGG" id="psco:LY89DRAFT_696219"/>
<dbReference type="InterPro" id="IPR058525">
    <property type="entry name" value="DUF8212"/>
</dbReference>
<keyword evidence="4" id="KW-1185">Reference proteome</keyword>
<evidence type="ECO:0000259" key="1">
    <source>
        <dbReference type="Pfam" id="PF06985"/>
    </source>
</evidence>
<dbReference type="Pfam" id="PF06985">
    <property type="entry name" value="HET"/>
    <property type="match status" value="1"/>
</dbReference>
<feature type="domain" description="DUF8212" evidence="2">
    <location>
        <begin position="194"/>
        <end position="228"/>
    </location>
</feature>
<organism evidence="3 4">
    <name type="scientific">Mollisia scopiformis</name>
    <name type="common">Conifer needle endophyte fungus</name>
    <name type="synonym">Phialocephala scopiformis</name>
    <dbReference type="NCBI Taxonomy" id="149040"/>
    <lineage>
        <taxon>Eukaryota</taxon>
        <taxon>Fungi</taxon>
        <taxon>Dikarya</taxon>
        <taxon>Ascomycota</taxon>
        <taxon>Pezizomycotina</taxon>
        <taxon>Leotiomycetes</taxon>
        <taxon>Helotiales</taxon>
        <taxon>Mollisiaceae</taxon>
        <taxon>Mollisia</taxon>
    </lineage>
</organism>
<evidence type="ECO:0000313" key="3">
    <source>
        <dbReference type="EMBL" id="KUJ18739.1"/>
    </source>
</evidence>
<dbReference type="AlphaFoldDB" id="A0A194XF27"/>
<sequence>MRLIETSTFELSEFIGSHIPFYAILSHRLRGCCAQAAKDGFQWVWIDSCCIDKSSSAELSEAINSMFKWYEGAQVCYAYLYDVTSSIDNLSNVYAEFRRSEWFTRGWTLQELLAPQCVEFYNRDWVEIGTKSSLAEMIKKITGINRLFNYELACVAQKMSWMARRETTREEDIAYCLMGLFGVNMPTLYGEGSKAFLRLQQEILSKSEDESIFAWEGPLGEFHESGLLAHSPKWFGDCAHRRRVLETNLNLLAD</sequence>
<dbReference type="RefSeq" id="XP_018073094.1">
    <property type="nucleotide sequence ID" value="XM_018216812.1"/>
</dbReference>
<reference evidence="3 4" key="1">
    <citation type="submission" date="2015-10" db="EMBL/GenBank/DDBJ databases">
        <title>Full genome of DAOMC 229536 Phialocephala scopiformis, a fungal endophyte of spruce producing the potent anti-insectan compound rugulosin.</title>
        <authorList>
            <consortium name="DOE Joint Genome Institute"/>
            <person name="Walker A.K."/>
            <person name="Frasz S.L."/>
            <person name="Seifert K.A."/>
            <person name="Miller J.D."/>
            <person name="Mondo S.J."/>
            <person name="Labutti K."/>
            <person name="Lipzen A."/>
            <person name="Dockter R."/>
            <person name="Kennedy M."/>
            <person name="Grigoriev I.V."/>
            <person name="Spatafora J.W."/>
        </authorList>
    </citation>
    <scope>NUCLEOTIDE SEQUENCE [LARGE SCALE GENOMIC DNA]</scope>
    <source>
        <strain evidence="3 4">CBS 120377</strain>
    </source>
</reference>
<dbReference type="Proteomes" id="UP000070700">
    <property type="component" value="Unassembled WGS sequence"/>
</dbReference>
<dbReference type="GeneID" id="28826538"/>
<name>A0A194XF27_MOLSC</name>
<gene>
    <name evidence="3" type="ORF">LY89DRAFT_696219</name>
</gene>
<protein>
    <submittedName>
        <fullName evidence="3">HET-domain-containing protein</fullName>
    </submittedName>
</protein>
<evidence type="ECO:0000313" key="4">
    <source>
        <dbReference type="Proteomes" id="UP000070700"/>
    </source>
</evidence>
<dbReference type="PANTHER" id="PTHR10622:SF10">
    <property type="entry name" value="HET DOMAIN-CONTAINING PROTEIN"/>
    <property type="match status" value="1"/>
</dbReference>
<accession>A0A194XF27</accession>
<dbReference type="PANTHER" id="PTHR10622">
    <property type="entry name" value="HET DOMAIN-CONTAINING PROTEIN"/>
    <property type="match status" value="1"/>
</dbReference>
<dbReference type="Pfam" id="PF26640">
    <property type="entry name" value="DUF8212"/>
    <property type="match status" value="1"/>
</dbReference>
<evidence type="ECO:0000259" key="2">
    <source>
        <dbReference type="Pfam" id="PF26640"/>
    </source>
</evidence>
<dbReference type="InParanoid" id="A0A194XF27"/>
<dbReference type="EMBL" id="KQ947412">
    <property type="protein sequence ID" value="KUJ18739.1"/>
    <property type="molecule type" value="Genomic_DNA"/>
</dbReference>